<dbReference type="AlphaFoldDB" id="A0A3B0UXQ8"/>
<name>A0A3B0UXQ8_9ZZZZ</name>
<evidence type="ECO:0000259" key="1">
    <source>
        <dbReference type="Pfam" id="PF14289"/>
    </source>
</evidence>
<gene>
    <name evidence="2" type="ORF">MNBD_BACTEROID04-2011</name>
</gene>
<accession>A0A3B0UXQ8</accession>
<feature type="non-terminal residue" evidence="2">
    <location>
        <position position="123"/>
    </location>
</feature>
<dbReference type="EMBL" id="UOER01000274">
    <property type="protein sequence ID" value="VAW24546.1"/>
    <property type="molecule type" value="Genomic_DNA"/>
</dbReference>
<evidence type="ECO:0000313" key="2">
    <source>
        <dbReference type="EMBL" id="VAW24546.1"/>
    </source>
</evidence>
<protein>
    <recommendedName>
        <fullName evidence="1">DUF4369 domain-containing protein</fullName>
    </recommendedName>
</protein>
<dbReference type="InterPro" id="IPR025380">
    <property type="entry name" value="DUF4369"/>
</dbReference>
<organism evidence="2">
    <name type="scientific">hydrothermal vent metagenome</name>
    <dbReference type="NCBI Taxonomy" id="652676"/>
    <lineage>
        <taxon>unclassified sequences</taxon>
        <taxon>metagenomes</taxon>
        <taxon>ecological metagenomes</taxon>
    </lineage>
</organism>
<sequence>MLKKLLFAVVLFSYTIQSQTYVKGTLDPAQNYSWVVLYQLKGAKQLYIKNETISNGKFSIEFPQNAPKGMYRLLYSQQDNGFIDFIYNNKSVELKFNPKNPLNTLTFLTSEENKIYQNYQIES</sequence>
<reference evidence="2" key="1">
    <citation type="submission" date="2018-06" db="EMBL/GenBank/DDBJ databases">
        <authorList>
            <person name="Zhirakovskaya E."/>
        </authorList>
    </citation>
    <scope>NUCLEOTIDE SEQUENCE</scope>
</reference>
<feature type="domain" description="DUF4369" evidence="1">
    <location>
        <begin position="22"/>
        <end position="116"/>
    </location>
</feature>
<proteinExistence type="predicted"/>
<dbReference type="Pfam" id="PF14289">
    <property type="entry name" value="DUF4369"/>
    <property type="match status" value="1"/>
</dbReference>